<name>E0S3X4_BUTPB</name>
<dbReference type="HOGENOM" id="CLU_2380773_0_0_9"/>
<geneLocation type="plasmid" evidence="1 2">
    <name>pCY360</name>
</geneLocation>
<sequence>MKHTEEELSQNICDSLIRRLNDAENHELAYIELPLSIEQARWLGRKMSEIAHVDSDLSFEYKPYNYEYYLHEEDQALPSESWNPLTGNKPFRRG</sequence>
<dbReference type="Proteomes" id="UP000001299">
    <property type="component" value="Plasmid pCY360"/>
</dbReference>
<evidence type="ECO:0000313" key="2">
    <source>
        <dbReference type="Proteomes" id="UP000001299"/>
    </source>
</evidence>
<dbReference type="EMBL" id="CP001812">
    <property type="protein sequence ID" value="ADL36106.1"/>
    <property type="molecule type" value="Genomic_DNA"/>
</dbReference>
<protein>
    <submittedName>
        <fullName evidence="1">Uncharacterized protein</fullName>
    </submittedName>
</protein>
<evidence type="ECO:0000313" key="1">
    <source>
        <dbReference type="EMBL" id="ADL36106.1"/>
    </source>
</evidence>
<organism evidence="1 2">
    <name type="scientific">Butyrivibrio proteoclasticus (strain ATCC 51982 / DSM 14932 / B316)</name>
    <name type="common">Clostridium proteoclasticum</name>
    <dbReference type="NCBI Taxonomy" id="515622"/>
    <lineage>
        <taxon>Bacteria</taxon>
        <taxon>Bacillati</taxon>
        <taxon>Bacillota</taxon>
        <taxon>Clostridia</taxon>
        <taxon>Lachnospirales</taxon>
        <taxon>Lachnospiraceae</taxon>
        <taxon>Butyrivibrio</taxon>
    </lineage>
</organism>
<reference evidence="1 2" key="1">
    <citation type="journal article" date="2010" name="PLoS ONE">
        <title>The glycobiome of the rumen bacterium Butyrivibrio proteoclasticus B316(T) highlights adaptation to a polysaccharide-rich environment.</title>
        <authorList>
            <person name="Kelly W.J."/>
            <person name="Leahy S.C."/>
            <person name="Altermann E."/>
            <person name="Yeoman C.J."/>
            <person name="Dunne J.C."/>
            <person name="Kong Z."/>
            <person name="Pacheco D.M."/>
            <person name="Li D."/>
            <person name="Noel S.J."/>
            <person name="Moon C.D."/>
            <person name="Cookson A.L."/>
            <person name="Attwood G.T."/>
        </authorList>
    </citation>
    <scope>NUCLEOTIDE SEQUENCE [LARGE SCALE GENOMIC DNA]</scope>
    <source>
        <strain evidence="2">ATCC 51982 / DSM 14932 / B316</strain>
        <plasmid evidence="2">Plasmid pCY360</plasmid>
    </source>
</reference>
<keyword evidence="2" id="KW-1185">Reference proteome</keyword>
<keyword evidence="1" id="KW-0614">Plasmid</keyword>
<accession>E0S3X4</accession>
<gene>
    <name evidence="1" type="ordered locus">bpr_II168</name>
</gene>
<proteinExistence type="predicted"/>
<dbReference type="KEGG" id="bpb:bpr_II168"/>
<dbReference type="AlphaFoldDB" id="E0S3X4"/>